<name>A0AAV5SWT5_9BILA</name>
<proteinExistence type="predicted"/>
<evidence type="ECO:0000313" key="4">
    <source>
        <dbReference type="EMBL" id="GMS84714.1"/>
    </source>
</evidence>
<evidence type="ECO:0000256" key="1">
    <source>
        <dbReference type="SAM" id="MobiDB-lite"/>
    </source>
</evidence>
<dbReference type="InterPro" id="IPR003582">
    <property type="entry name" value="ShKT_dom"/>
</dbReference>
<evidence type="ECO:0000313" key="5">
    <source>
        <dbReference type="Proteomes" id="UP001432027"/>
    </source>
</evidence>
<comment type="caution">
    <text evidence="4">The sequence shown here is derived from an EMBL/GenBank/DDBJ whole genome shotgun (WGS) entry which is preliminary data.</text>
</comment>
<dbReference type="Pfam" id="PF01549">
    <property type="entry name" value="ShK"/>
    <property type="match status" value="1"/>
</dbReference>
<dbReference type="AlphaFoldDB" id="A0AAV5SWT5"/>
<accession>A0AAV5SWT5</accession>
<feature type="domain" description="ShKT" evidence="3">
    <location>
        <begin position="18"/>
        <end position="56"/>
    </location>
</feature>
<keyword evidence="2" id="KW-0732">Signal</keyword>
<feature type="region of interest" description="Disordered" evidence="1">
    <location>
        <begin position="60"/>
        <end position="96"/>
    </location>
</feature>
<reference evidence="4" key="1">
    <citation type="submission" date="2023-10" db="EMBL/GenBank/DDBJ databases">
        <title>Genome assembly of Pristionchus species.</title>
        <authorList>
            <person name="Yoshida K."/>
            <person name="Sommer R.J."/>
        </authorList>
    </citation>
    <scope>NUCLEOTIDE SEQUENCE</scope>
    <source>
        <strain evidence="4">RS0144</strain>
    </source>
</reference>
<feature type="compositionally biased region" description="Polar residues" evidence="1">
    <location>
        <begin position="77"/>
        <end position="96"/>
    </location>
</feature>
<evidence type="ECO:0000259" key="3">
    <source>
        <dbReference type="SMART" id="SM00254"/>
    </source>
</evidence>
<dbReference type="SMART" id="SM00254">
    <property type="entry name" value="ShKT"/>
    <property type="match status" value="1"/>
</dbReference>
<keyword evidence="5" id="KW-1185">Reference proteome</keyword>
<dbReference type="PROSITE" id="PS51257">
    <property type="entry name" value="PROKAR_LIPOPROTEIN"/>
    <property type="match status" value="1"/>
</dbReference>
<dbReference type="Proteomes" id="UP001432027">
    <property type="component" value="Unassembled WGS sequence"/>
</dbReference>
<organism evidence="4 5">
    <name type="scientific">Pristionchus entomophagus</name>
    <dbReference type="NCBI Taxonomy" id="358040"/>
    <lineage>
        <taxon>Eukaryota</taxon>
        <taxon>Metazoa</taxon>
        <taxon>Ecdysozoa</taxon>
        <taxon>Nematoda</taxon>
        <taxon>Chromadorea</taxon>
        <taxon>Rhabditida</taxon>
        <taxon>Rhabditina</taxon>
        <taxon>Diplogasteromorpha</taxon>
        <taxon>Diplogasteroidea</taxon>
        <taxon>Neodiplogasteridae</taxon>
        <taxon>Pristionchus</taxon>
    </lineage>
</organism>
<gene>
    <name evidence="4" type="ORF">PENTCL1PPCAC_6889</name>
</gene>
<dbReference type="Gene3D" id="1.10.10.1940">
    <property type="match status" value="1"/>
</dbReference>
<sequence length="96" mass="10019">MRLLLVILSSLLLVSSQACSDVYPADCIPNKAIICTSPLYSDLVSQFCRLTCGLCLNPTGGSSSGSQTGSILGSISDPNPANTNYRTSYLNTNAAV</sequence>
<feature type="signal peptide" evidence="2">
    <location>
        <begin position="1"/>
        <end position="18"/>
    </location>
</feature>
<evidence type="ECO:0000256" key="2">
    <source>
        <dbReference type="SAM" id="SignalP"/>
    </source>
</evidence>
<protein>
    <recommendedName>
        <fullName evidence="3">ShKT domain-containing protein</fullName>
    </recommendedName>
</protein>
<dbReference type="EMBL" id="BTSX01000002">
    <property type="protein sequence ID" value="GMS84714.1"/>
    <property type="molecule type" value="Genomic_DNA"/>
</dbReference>
<feature type="compositionally biased region" description="Low complexity" evidence="1">
    <location>
        <begin position="60"/>
        <end position="76"/>
    </location>
</feature>
<feature type="chain" id="PRO_5043932814" description="ShKT domain-containing protein" evidence="2">
    <location>
        <begin position="19"/>
        <end position="96"/>
    </location>
</feature>